<feature type="domain" description="Spore protein YkvP/CgeB glycosyl transferase-like" evidence="1">
    <location>
        <begin position="199"/>
        <end position="307"/>
    </location>
</feature>
<name>A0A1X7EXR6_9PROT</name>
<evidence type="ECO:0000313" key="3">
    <source>
        <dbReference type="Proteomes" id="UP000192936"/>
    </source>
</evidence>
<proteinExistence type="predicted"/>
<sequence length="314" mass="33073">MKIKVFQAPAAESGNLSYPALPAERNDRASGWLPPLAATLAALRELGHGVRRDEIAEDRDSACDLLFVEDAARLDVLPADRRGARLLAGYAEHLPDDVTLLGGFDLILSPDPAVRAAATAAGAGRAEAWFPGAAPYTPARPAAPALDVVFAGRIGKGTAVRSKRLVELAKAPLGLRGEFTIGYALTAPPPPDLAAGIAMHLEDADPMDLLARSRIAIHCREDSDPAGPTRDMLAALAAGAMLLIDQGDWLRGVLEPGTEVATYFGAQGLIDAVYRHLADEEGRRAIAEAGRKALVRRLSPGARAAALDGLLRRL</sequence>
<dbReference type="Pfam" id="PF13524">
    <property type="entry name" value="Glyco_trans_1_2"/>
    <property type="match status" value="1"/>
</dbReference>
<protein>
    <submittedName>
        <fullName evidence="2">Glycosyl transferases group 1</fullName>
    </submittedName>
</protein>
<organism evidence="2 3">
    <name type="scientific">Azospirillum oryzae</name>
    <dbReference type="NCBI Taxonomy" id="286727"/>
    <lineage>
        <taxon>Bacteria</taxon>
        <taxon>Pseudomonadati</taxon>
        <taxon>Pseudomonadota</taxon>
        <taxon>Alphaproteobacteria</taxon>
        <taxon>Rhodospirillales</taxon>
        <taxon>Azospirillaceae</taxon>
        <taxon>Azospirillum</taxon>
    </lineage>
</organism>
<dbReference type="RefSeq" id="WP_085084990.1">
    <property type="nucleotide sequence ID" value="NZ_FXAK01000004.1"/>
</dbReference>
<reference evidence="2 3" key="1">
    <citation type="submission" date="2017-04" db="EMBL/GenBank/DDBJ databases">
        <authorList>
            <person name="Afonso C.L."/>
            <person name="Miller P.J."/>
            <person name="Scott M.A."/>
            <person name="Spackman E."/>
            <person name="Goraichik I."/>
            <person name="Dimitrov K.M."/>
            <person name="Suarez D.L."/>
            <person name="Swayne D.E."/>
        </authorList>
    </citation>
    <scope>NUCLEOTIDE SEQUENCE [LARGE SCALE GENOMIC DNA]</scope>
    <source>
        <strain evidence="2 3">A2P</strain>
    </source>
</reference>
<evidence type="ECO:0000313" key="2">
    <source>
        <dbReference type="EMBL" id="SMF42186.1"/>
    </source>
</evidence>
<evidence type="ECO:0000259" key="1">
    <source>
        <dbReference type="Pfam" id="PF13524"/>
    </source>
</evidence>
<dbReference type="STRING" id="286727.SAMN02982917_2110"/>
<gene>
    <name evidence="2" type="ORF">SAMN02982917_2110</name>
</gene>
<dbReference type="GO" id="GO:0016740">
    <property type="term" value="F:transferase activity"/>
    <property type="evidence" value="ECO:0007669"/>
    <property type="project" value="UniProtKB-KW"/>
</dbReference>
<dbReference type="AlphaFoldDB" id="A0A1X7EXR6"/>
<accession>A0A1X7EXR6</accession>
<dbReference type="EMBL" id="FXAK01000004">
    <property type="protein sequence ID" value="SMF42186.1"/>
    <property type="molecule type" value="Genomic_DNA"/>
</dbReference>
<keyword evidence="2" id="KW-0808">Transferase</keyword>
<dbReference type="Proteomes" id="UP000192936">
    <property type="component" value="Unassembled WGS sequence"/>
</dbReference>
<dbReference type="InterPro" id="IPR055259">
    <property type="entry name" value="YkvP/CgeB_Glyco_trans-like"/>
</dbReference>